<dbReference type="GO" id="GO:0046839">
    <property type="term" value="P:phospholipid dephosphorylation"/>
    <property type="evidence" value="ECO:0007669"/>
    <property type="project" value="TreeGrafter"/>
</dbReference>
<dbReference type="GO" id="GO:0006644">
    <property type="term" value="P:phospholipid metabolic process"/>
    <property type="evidence" value="ECO:0007669"/>
    <property type="project" value="InterPro"/>
</dbReference>
<dbReference type="SMART" id="SM00014">
    <property type="entry name" value="acidPPc"/>
    <property type="match status" value="1"/>
</dbReference>
<evidence type="ECO:0000256" key="6">
    <source>
        <dbReference type="SAM" id="Phobius"/>
    </source>
</evidence>
<dbReference type="GO" id="GO:0016020">
    <property type="term" value="C:membrane"/>
    <property type="evidence" value="ECO:0007669"/>
    <property type="project" value="UniProtKB-SubCell"/>
</dbReference>
<dbReference type="InterPro" id="IPR036938">
    <property type="entry name" value="PAP2/HPO_sf"/>
</dbReference>
<proteinExistence type="inferred from homology"/>
<reference evidence="8" key="1">
    <citation type="journal article" date="2021" name="Open Biol.">
        <title>Shared evolutionary footprints suggest mitochondrial oxidative damage underlies multiple complex I losses in fungi.</title>
        <authorList>
            <person name="Schikora-Tamarit M.A."/>
            <person name="Marcet-Houben M."/>
            <person name="Nosek J."/>
            <person name="Gabaldon T."/>
        </authorList>
    </citation>
    <scope>NUCLEOTIDE SEQUENCE</scope>
    <source>
        <strain evidence="8">CBS6341</strain>
    </source>
</reference>
<keyword evidence="9" id="KW-1185">Reference proteome</keyword>
<dbReference type="Pfam" id="PF01569">
    <property type="entry name" value="PAP2"/>
    <property type="match status" value="1"/>
</dbReference>
<dbReference type="GO" id="GO:0008195">
    <property type="term" value="F:phosphatidate phosphatase activity"/>
    <property type="evidence" value="ECO:0007669"/>
    <property type="project" value="TreeGrafter"/>
</dbReference>
<evidence type="ECO:0000259" key="7">
    <source>
        <dbReference type="SMART" id="SM00014"/>
    </source>
</evidence>
<feature type="transmembrane region" description="Helical" evidence="6">
    <location>
        <begin position="109"/>
        <end position="130"/>
    </location>
</feature>
<feature type="domain" description="Phosphatidic acid phosphatase type 2/haloperoxidase" evidence="7">
    <location>
        <begin position="113"/>
        <end position="253"/>
    </location>
</feature>
<organism evidence="8 9">
    <name type="scientific">Wickerhamomyces mucosus</name>
    <dbReference type="NCBI Taxonomy" id="1378264"/>
    <lineage>
        <taxon>Eukaryota</taxon>
        <taxon>Fungi</taxon>
        <taxon>Dikarya</taxon>
        <taxon>Ascomycota</taxon>
        <taxon>Saccharomycotina</taxon>
        <taxon>Saccharomycetes</taxon>
        <taxon>Phaffomycetales</taxon>
        <taxon>Wickerhamomycetaceae</taxon>
        <taxon>Wickerhamomyces</taxon>
    </lineage>
</organism>
<evidence type="ECO:0000256" key="5">
    <source>
        <dbReference type="ARBA" id="ARBA00023136"/>
    </source>
</evidence>
<dbReference type="Proteomes" id="UP000769528">
    <property type="component" value="Unassembled WGS sequence"/>
</dbReference>
<comment type="similarity">
    <text evidence="2">Belongs to the PA-phosphatase related phosphoesterase family.</text>
</comment>
<protein>
    <recommendedName>
        <fullName evidence="7">Phosphatidic acid phosphatase type 2/haloperoxidase domain-containing protein</fullName>
    </recommendedName>
</protein>
<dbReference type="Gene3D" id="1.20.144.10">
    <property type="entry name" value="Phosphatidic acid phosphatase type 2/haloperoxidase"/>
    <property type="match status" value="1"/>
</dbReference>
<dbReference type="PANTHER" id="PTHR10165">
    <property type="entry name" value="LIPID PHOSPHATE PHOSPHATASE"/>
    <property type="match status" value="1"/>
</dbReference>
<feature type="transmembrane region" description="Helical" evidence="6">
    <location>
        <begin position="235"/>
        <end position="253"/>
    </location>
</feature>
<dbReference type="PANTHER" id="PTHR10165:SF35">
    <property type="entry name" value="RE23632P"/>
    <property type="match status" value="1"/>
</dbReference>
<feature type="transmembrane region" description="Helical" evidence="6">
    <location>
        <begin position="202"/>
        <end position="223"/>
    </location>
</feature>
<dbReference type="OrthoDB" id="10030083at2759"/>
<reference evidence="8" key="2">
    <citation type="submission" date="2021-01" db="EMBL/GenBank/DDBJ databases">
        <authorList>
            <person name="Schikora-Tamarit M.A."/>
        </authorList>
    </citation>
    <scope>NUCLEOTIDE SEQUENCE</scope>
    <source>
        <strain evidence="8">CBS6341</strain>
    </source>
</reference>
<evidence type="ECO:0000313" key="9">
    <source>
        <dbReference type="Proteomes" id="UP000769528"/>
    </source>
</evidence>
<dbReference type="AlphaFoldDB" id="A0A9P8PMN4"/>
<keyword evidence="5 6" id="KW-0472">Membrane</keyword>
<dbReference type="SUPFAM" id="SSF48317">
    <property type="entry name" value="Acid phosphatase/Vanadium-dependent haloperoxidase"/>
    <property type="match status" value="1"/>
</dbReference>
<dbReference type="InterPro" id="IPR000326">
    <property type="entry name" value="PAP2/HPO"/>
</dbReference>
<evidence type="ECO:0000313" key="8">
    <source>
        <dbReference type="EMBL" id="KAH3674320.1"/>
    </source>
</evidence>
<dbReference type="EMBL" id="JAEUBF010000879">
    <property type="protein sequence ID" value="KAH3674320.1"/>
    <property type="molecule type" value="Genomic_DNA"/>
</dbReference>
<accession>A0A9P8PMN4</accession>
<keyword evidence="3 6" id="KW-0812">Transmembrane</keyword>
<dbReference type="InterPro" id="IPR043216">
    <property type="entry name" value="PAP-like"/>
</dbReference>
<evidence type="ECO:0000256" key="2">
    <source>
        <dbReference type="ARBA" id="ARBA00008816"/>
    </source>
</evidence>
<sequence length="271" mass="30688">MNPKSFLSLKKMENISDLVKSNIKSYISLFFLLVISLLSTITKPSTQYVNINDPRLQYPHIDPHLDKITDSTGFILAFALPLLAILLGELVKVNFKVKKLLSKQKLEHFHGLILGFFSTSIITLAIVSVLKNWLSQPRPDFISRCQVDYKVIQNFKNIYKISDICQGDVLKIEEGLRSTPSGHSASSFAGLNYLSVYLFSKFQNISVFSLILGYSPLVLATYIATTRLSDFKHSLFDISFGCTIGVVISLYIWKLFNSFDNEEEDEQQLPL</sequence>
<evidence type="ECO:0000256" key="1">
    <source>
        <dbReference type="ARBA" id="ARBA00004141"/>
    </source>
</evidence>
<comment type="subcellular location">
    <subcellularLocation>
        <location evidence="1">Membrane</location>
        <topology evidence="1">Multi-pass membrane protein</topology>
    </subcellularLocation>
</comment>
<evidence type="ECO:0000256" key="4">
    <source>
        <dbReference type="ARBA" id="ARBA00022989"/>
    </source>
</evidence>
<gene>
    <name evidence="8" type="ORF">WICMUC_003392</name>
</gene>
<name>A0A9P8PMN4_9ASCO</name>
<comment type="caution">
    <text evidence="8">The sequence shown here is derived from an EMBL/GenBank/DDBJ whole genome shotgun (WGS) entry which is preliminary data.</text>
</comment>
<keyword evidence="4 6" id="KW-1133">Transmembrane helix</keyword>
<evidence type="ECO:0000256" key="3">
    <source>
        <dbReference type="ARBA" id="ARBA00022692"/>
    </source>
</evidence>
<feature type="transmembrane region" description="Helical" evidence="6">
    <location>
        <begin position="68"/>
        <end position="88"/>
    </location>
</feature>